<dbReference type="Gene3D" id="3.40.50.1240">
    <property type="entry name" value="Phosphoglycerate mutase-like"/>
    <property type="match status" value="1"/>
</dbReference>
<keyword evidence="1" id="KW-0812">Transmembrane</keyword>
<dbReference type="AlphaFoldDB" id="A0A238Z9E0"/>
<sequence length="196" mass="20864">MIFFVSQGAFSAAWPSLLRSLVLVVLLLLNHTAMPRTRTGGAVTTVLLVCAAEKLTTTGLPDPPLAPAGQARAQALLELLRRRGVAGLLATSATSSRATVAPLAQTLHHTIQEYNPSQLPAVALRIERQFKGKTVVIVTDPTSVFSLLDALGAPRPVLHLTGPEHDLLLEVRLPTDGFPMVLTRRYGPASETQAAP</sequence>
<keyword evidence="1" id="KW-1133">Transmembrane helix</keyword>
<dbReference type="SUPFAM" id="SSF53254">
    <property type="entry name" value="Phosphoglycerate mutase-like"/>
    <property type="match status" value="1"/>
</dbReference>
<proteinExistence type="predicted"/>
<name>A0A238Z9E0_9BACT</name>
<reference evidence="3" key="1">
    <citation type="submission" date="2017-06" db="EMBL/GenBank/DDBJ databases">
        <authorList>
            <person name="Varghese N."/>
            <person name="Submissions S."/>
        </authorList>
    </citation>
    <scope>NUCLEOTIDE SEQUENCE [LARGE SCALE GENOMIC DNA]</scope>
    <source>
        <strain evidence="3">DSM 28041</strain>
    </source>
</reference>
<evidence type="ECO:0008006" key="4">
    <source>
        <dbReference type="Google" id="ProtNLM"/>
    </source>
</evidence>
<protein>
    <recommendedName>
        <fullName evidence="4">Histidine phosphatase superfamily (Branch 1)</fullName>
    </recommendedName>
</protein>
<dbReference type="EMBL" id="FZNS01000007">
    <property type="protein sequence ID" value="SNR79712.1"/>
    <property type="molecule type" value="Genomic_DNA"/>
</dbReference>
<evidence type="ECO:0000313" key="3">
    <source>
        <dbReference type="Proteomes" id="UP000198310"/>
    </source>
</evidence>
<accession>A0A238Z9E0</accession>
<keyword evidence="1" id="KW-0472">Membrane</keyword>
<feature type="transmembrane region" description="Helical" evidence="1">
    <location>
        <begin position="12"/>
        <end position="29"/>
    </location>
</feature>
<organism evidence="2 3">
    <name type="scientific">Hymenobacter mucosus</name>
    <dbReference type="NCBI Taxonomy" id="1411120"/>
    <lineage>
        <taxon>Bacteria</taxon>
        <taxon>Pseudomonadati</taxon>
        <taxon>Bacteroidota</taxon>
        <taxon>Cytophagia</taxon>
        <taxon>Cytophagales</taxon>
        <taxon>Hymenobacteraceae</taxon>
        <taxon>Hymenobacter</taxon>
    </lineage>
</organism>
<gene>
    <name evidence="2" type="ORF">SAMN06269173_10727</name>
</gene>
<keyword evidence="3" id="KW-1185">Reference proteome</keyword>
<evidence type="ECO:0000256" key="1">
    <source>
        <dbReference type="SAM" id="Phobius"/>
    </source>
</evidence>
<dbReference type="InterPro" id="IPR029033">
    <property type="entry name" value="His_PPase_superfam"/>
</dbReference>
<dbReference type="Proteomes" id="UP000198310">
    <property type="component" value="Unassembled WGS sequence"/>
</dbReference>
<evidence type="ECO:0000313" key="2">
    <source>
        <dbReference type="EMBL" id="SNR79712.1"/>
    </source>
</evidence>